<dbReference type="EMBL" id="NJAJ01000016">
    <property type="protein sequence ID" value="PHM65462.1"/>
    <property type="molecule type" value="Genomic_DNA"/>
</dbReference>
<evidence type="ECO:0000313" key="3">
    <source>
        <dbReference type="Proteomes" id="UP000222366"/>
    </source>
</evidence>
<dbReference type="Pfam" id="PF13803">
    <property type="entry name" value="DUF4184"/>
    <property type="match status" value="1"/>
</dbReference>
<feature type="transmembrane region" description="Helical" evidence="1">
    <location>
        <begin position="224"/>
        <end position="244"/>
    </location>
</feature>
<keyword evidence="3" id="KW-1185">Reference proteome</keyword>
<feature type="transmembrane region" description="Helical" evidence="1">
    <location>
        <begin position="56"/>
        <end position="76"/>
    </location>
</feature>
<comment type="caution">
    <text evidence="2">The sequence shown here is derived from an EMBL/GenBank/DDBJ whole genome shotgun (WGS) entry which is preliminary data.</text>
</comment>
<name>A0A2D0KPW9_9GAMM</name>
<reference evidence="2 3" key="1">
    <citation type="journal article" date="2017" name="Nat. Microbiol.">
        <title>Natural product diversity associated with the nematode symbionts Photorhabdus and Xenorhabdus.</title>
        <authorList>
            <person name="Tobias N.J."/>
            <person name="Wolff H."/>
            <person name="Djahanschiri B."/>
            <person name="Grundmann F."/>
            <person name="Kronenwerth M."/>
            <person name="Shi Y.M."/>
            <person name="Simonyi S."/>
            <person name="Grun P."/>
            <person name="Shapiro-Ilan D."/>
            <person name="Pidot S.J."/>
            <person name="Stinear T.P."/>
            <person name="Ebersberger I."/>
            <person name="Bode H.B."/>
        </authorList>
    </citation>
    <scope>NUCLEOTIDE SEQUENCE [LARGE SCALE GENOMIC DNA]</scope>
    <source>
        <strain evidence="2 3">DSM 17904</strain>
    </source>
</reference>
<feature type="transmembrane region" description="Helical" evidence="1">
    <location>
        <begin position="97"/>
        <end position="114"/>
    </location>
</feature>
<dbReference type="Proteomes" id="UP000222366">
    <property type="component" value="Unassembled WGS sequence"/>
</dbReference>
<gene>
    <name evidence="2" type="ORF">Xsto_02040</name>
</gene>
<sequence>MPWTFSHPAAVFPLKHLPGGRLLNLPALITGSLSPDLFYSVGLYGIATTAHSLTGWFYTAFPLCLLIFLIVHLLSSPLSSLFPISFSPNKISGHKDWLIFVFSLFLGAVTHIIWDSFTHETGFLVEKISLLQFHLFQSVTNGPGVGVYKILQHLSSCLGLLYIAIIYWRYQKRLHLTEQKENIKKLSRLIIIGFISGIFVCPIALFLSWDISGISIGKFIFKELTLSVPVFSIVLVAIASWIKYQEWCSYRTKKWK</sequence>
<keyword evidence="1" id="KW-0472">Membrane</keyword>
<feature type="transmembrane region" description="Helical" evidence="1">
    <location>
        <begin position="189"/>
        <end position="209"/>
    </location>
</feature>
<organism evidence="2 3">
    <name type="scientific">Xenorhabdus stockiae</name>
    <dbReference type="NCBI Taxonomy" id="351614"/>
    <lineage>
        <taxon>Bacteria</taxon>
        <taxon>Pseudomonadati</taxon>
        <taxon>Pseudomonadota</taxon>
        <taxon>Gammaproteobacteria</taxon>
        <taxon>Enterobacterales</taxon>
        <taxon>Morganellaceae</taxon>
        <taxon>Xenorhabdus</taxon>
    </lineage>
</organism>
<evidence type="ECO:0008006" key="4">
    <source>
        <dbReference type="Google" id="ProtNLM"/>
    </source>
</evidence>
<evidence type="ECO:0000313" key="2">
    <source>
        <dbReference type="EMBL" id="PHM65462.1"/>
    </source>
</evidence>
<keyword evidence="1" id="KW-1133">Transmembrane helix</keyword>
<feature type="transmembrane region" description="Helical" evidence="1">
    <location>
        <begin position="150"/>
        <end position="168"/>
    </location>
</feature>
<accession>A0A2D0KPW9</accession>
<dbReference type="AlphaFoldDB" id="A0A2D0KPW9"/>
<proteinExistence type="predicted"/>
<evidence type="ECO:0000256" key="1">
    <source>
        <dbReference type="SAM" id="Phobius"/>
    </source>
</evidence>
<keyword evidence="1" id="KW-0812">Transmembrane</keyword>
<protein>
    <recommendedName>
        <fullName evidence="4">DUF4184 family protein</fullName>
    </recommendedName>
</protein>
<dbReference type="RefSeq" id="WP_099124980.1">
    <property type="nucleotide sequence ID" value="NZ_CAWNRH010000068.1"/>
</dbReference>
<dbReference type="InterPro" id="IPR025238">
    <property type="entry name" value="DUF4184"/>
</dbReference>